<evidence type="ECO:0000313" key="8">
    <source>
        <dbReference type="EMBL" id="AWI50254.1"/>
    </source>
</evidence>
<comment type="similarity">
    <text evidence="7">Belongs to the UPF0761 family.</text>
</comment>
<reference evidence="9" key="1">
    <citation type="submission" date="2018-05" db="EMBL/GenBank/DDBJ databases">
        <title>Complete genome sequence of Actinobacillus porcitonsillarum reference strain 9953L55 (CCUG 46996).</title>
        <authorList>
            <person name="Dona V."/>
            <person name="Perreten V."/>
        </authorList>
    </citation>
    <scope>NUCLEOTIDE SEQUENCE [LARGE SCALE GENOMIC DNA]</scope>
    <source>
        <strain evidence="9">9953L55</strain>
    </source>
</reference>
<protein>
    <recommendedName>
        <fullName evidence="7">UPF0761 membrane protein DDU33_01475</fullName>
    </recommendedName>
</protein>
<dbReference type="PANTHER" id="PTHR30213">
    <property type="entry name" value="INNER MEMBRANE PROTEIN YHJD"/>
    <property type="match status" value="1"/>
</dbReference>
<evidence type="ECO:0000256" key="2">
    <source>
        <dbReference type="ARBA" id="ARBA00022475"/>
    </source>
</evidence>
<keyword evidence="4 7" id="KW-0812">Transmembrane</keyword>
<evidence type="ECO:0000256" key="5">
    <source>
        <dbReference type="ARBA" id="ARBA00022989"/>
    </source>
</evidence>
<evidence type="ECO:0000256" key="6">
    <source>
        <dbReference type="ARBA" id="ARBA00023136"/>
    </source>
</evidence>
<keyword evidence="5 7" id="KW-1133">Transmembrane helix</keyword>
<dbReference type="PIRSF" id="PIRSF035875">
    <property type="entry name" value="RNase_BN"/>
    <property type="match status" value="1"/>
</dbReference>
<evidence type="ECO:0000256" key="4">
    <source>
        <dbReference type="ARBA" id="ARBA00022692"/>
    </source>
</evidence>
<gene>
    <name evidence="8" type="ORF">DDU33_01475</name>
</gene>
<evidence type="ECO:0000256" key="1">
    <source>
        <dbReference type="ARBA" id="ARBA00004651"/>
    </source>
</evidence>
<dbReference type="HAMAP" id="MF_00672">
    <property type="entry name" value="UPF0761"/>
    <property type="match status" value="1"/>
</dbReference>
<evidence type="ECO:0000256" key="3">
    <source>
        <dbReference type="ARBA" id="ARBA00022519"/>
    </source>
</evidence>
<feature type="transmembrane region" description="Helical" evidence="7">
    <location>
        <begin position="90"/>
        <end position="109"/>
    </location>
</feature>
<keyword evidence="3" id="KW-0997">Cell inner membrane</keyword>
<dbReference type="NCBIfam" id="TIGR00765">
    <property type="entry name" value="yihY_not_rbn"/>
    <property type="match status" value="1"/>
</dbReference>
<organism evidence="8 9">
    <name type="scientific">Actinobacillus porcitonsillarum</name>
    <dbReference type="NCBI Taxonomy" id="189834"/>
    <lineage>
        <taxon>Bacteria</taxon>
        <taxon>Pseudomonadati</taxon>
        <taxon>Pseudomonadota</taxon>
        <taxon>Gammaproteobacteria</taxon>
        <taxon>Pasteurellales</taxon>
        <taxon>Pasteurellaceae</taxon>
        <taxon>Actinobacillus</taxon>
    </lineage>
</organism>
<dbReference type="KEGG" id="apor:DDU33_01475"/>
<feature type="transmembrane region" description="Helical" evidence="7">
    <location>
        <begin position="129"/>
        <end position="154"/>
    </location>
</feature>
<comment type="caution">
    <text evidence="7">Lacks conserved residue(s) required for the propagation of feature annotation.</text>
</comment>
<dbReference type="PANTHER" id="PTHR30213:SF0">
    <property type="entry name" value="UPF0761 MEMBRANE PROTEIN YIHY"/>
    <property type="match status" value="1"/>
</dbReference>
<keyword evidence="9" id="KW-1185">Reference proteome</keyword>
<evidence type="ECO:0000256" key="7">
    <source>
        <dbReference type="HAMAP-Rule" id="MF_00672"/>
    </source>
</evidence>
<accession>A0A2U8FIT2</accession>
<feature type="transmembrane region" description="Helical" evidence="7">
    <location>
        <begin position="230"/>
        <end position="263"/>
    </location>
</feature>
<dbReference type="EMBL" id="CP029206">
    <property type="protein sequence ID" value="AWI50254.1"/>
    <property type="molecule type" value="Genomic_DNA"/>
</dbReference>
<dbReference type="RefSeq" id="WP_108922716.1">
    <property type="nucleotide sequence ID" value="NZ_CP029206.1"/>
</dbReference>
<proteinExistence type="inferred from homology"/>
<dbReference type="Pfam" id="PF03631">
    <property type="entry name" value="Virul_fac_BrkB"/>
    <property type="match status" value="1"/>
</dbReference>
<evidence type="ECO:0000313" key="9">
    <source>
        <dbReference type="Proteomes" id="UP000244920"/>
    </source>
</evidence>
<keyword evidence="6 7" id="KW-0472">Membrane</keyword>
<comment type="subcellular location">
    <subcellularLocation>
        <location evidence="1 7">Cell membrane</location>
        <topology evidence="1 7">Multi-pass membrane protein</topology>
    </subcellularLocation>
</comment>
<feature type="transmembrane region" description="Helical" evidence="7">
    <location>
        <begin position="203"/>
        <end position="224"/>
    </location>
</feature>
<dbReference type="Proteomes" id="UP000244920">
    <property type="component" value="Chromosome"/>
</dbReference>
<dbReference type="AlphaFoldDB" id="A0A2U8FIT2"/>
<dbReference type="NCBIfam" id="NF002457">
    <property type="entry name" value="PRK01637.1"/>
    <property type="match status" value="1"/>
</dbReference>
<dbReference type="InterPro" id="IPR023679">
    <property type="entry name" value="UPF0761_bac"/>
</dbReference>
<sequence length="284" mass="31950">MKYSLLLFFKVFIKRAGQNQLPVTAGYLTYNTMLAMVPLIMVVFSVFTIFPFFTEATEQLKSFIYDNFAPNIGDVVQQNLDSFVNNSKQMGIVSTIGLVVVALMLIHNVDKALNGLWHEPRKRSIFISFLLYAVLLVLAPLVAGVSIAITSYIMSLSLFNEVATFSLATTLLNYTPFLLIWLLFTLIYKFVPNTTVKFKHACAGALFAGIFFTLGKQAFIWYITTFPSYQAIYGALAVLPIMLLWIHLSWQVVLLGGQFAAVLKELEMIKQEKKDENDSINSTC</sequence>
<dbReference type="GO" id="GO:0005886">
    <property type="term" value="C:plasma membrane"/>
    <property type="evidence" value="ECO:0007669"/>
    <property type="project" value="UniProtKB-SubCell"/>
</dbReference>
<dbReference type="InterPro" id="IPR017039">
    <property type="entry name" value="Virul_fac_BrkB"/>
</dbReference>
<keyword evidence="2 7" id="KW-1003">Cell membrane</keyword>
<name>A0A2U8FIT2_9PAST</name>